<accession>A0A258FK09</accession>
<sequence>MGAGLVTDFRSSRGFEEVLRPPVDIRRARITPAVLRPARGGGGDPSARFARVARRAPEVMVKITGRTRDGAHLKAHLDYISRNGALALEGPDGERLEGRGRVRDLARDWAEEFALEPGRRRDASISLSIILSMPAGTDAVRLHDAARAFAAETFGERFPYVFALHDEGRHPHVHLTLRRLGRDGERLNPRKADLQTWREGFARALRDRSIEAEATPRRARGVTRKAERIPVRKMRERFAAGQGPLPEVLAAAYRAALTTGGADAPWLEAIRTRELAIRRVLVVEALRLSRSERAGDRALAALVERFVRERPAPMTRDQALRQRAETQRDPGRTRER</sequence>
<dbReference type="Gene3D" id="3.30.930.30">
    <property type="match status" value="1"/>
</dbReference>
<feature type="compositionally biased region" description="Basic and acidic residues" evidence="1">
    <location>
        <begin position="318"/>
        <end position="336"/>
    </location>
</feature>
<comment type="caution">
    <text evidence="3">The sequence shown here is derived from an EMBL/GenBank/DDBJ whole genome shotgun (WGS) entry which is preliminary data.</text>
</comment>
<evidence type="ECO:0000259" key="2">
    <source>
        <dbReference type="Pfam" id="PF03432"/>
    </source>
</evidence>
<dbReference type="InterPro" id="IPR005094">
    <property type="entry name" value="Endonuclease_MobA/VirD2"/>
</dbReference>
<evidence type="ECO:0000313" key="4">
    <source>
        <dbReference type="Proteomes" id="UP000215595"/>
    </source>
</evidence>
<dbReference type="Pfam" id="PF03432">
    <property type="entry name" value="Relaxase"/>
    <property type="match status" value="1"/>
</dbReference>
<feature type="region of interest" description="Disordered" evidence="1">
    <location>
        <begin position="313"/>
        <end position="336"/>
    </location>
</feature>
<gene>
    <name evidence="3" type="ORF">B7Z01_10875</name>
</gene>
<dbReference type="EMBL" id="NCEB01000021">
    <property type="protein sequence ID" value="OYX32656.1"/>
    <property type="molecule type" value="Genomic_DNA"/>
</dbReference>
<organism evidence="3 4">
    <name type="scientific">Brevundimonas subvibrioides</name>
    <dbReference type="NCBI Taxonomy" id="74313"/>
    <lineage>
        <taxon>Bacteria</taxon>
        <taxon>Pseudomonadati</taxon>
        <taxon>Pseudomonadota</taxon>
        <taxon>Alphaproteobacteria</taxon>
        <taxon>Caulobacterales</taxon>
        <taxon>Caulobacteraceae</taxon>
        <taxon>Brevundimonas</taxon>
    </lineage>
</organism>
<reference evidence="3 4" key="1">
    <citation type="submission" date="2017-03" db="EMBL/GenBank/DDBJ databases">
        <title>Lifting the veil on microbial sulfur biogeochemistry in mining wastewaters.</title>
        <authorList>
            <person name="Kantor R.S."/>
            <person name="Colenbrander Nelson T."/>
            <person name="Marshall S."/>
            <person name="Bennett D."/>
            <person name="Apte S."/>
            <person name="Camacho D."/>
            <person name="Thomas B.C."/>
            <person name="Warren L.A."/>
            <person name="Banfield J.F."/>
        </authorList>
    </citation>
    <scope>NUCLEOTIDE SEQUENCE [LARGE SCALE GENOMIC DNA]</scope>
    <source>
        <strain evidence="3">32-69-9</strain>
    </source>
</reference>
<protein>
    <recommendedName>
        <fullName evidence="2">MobA/VirD2-like nuclease domain-containing protein</fullName>
    </recommendedName>
</protein>
<dbReference type="Proteomes" id="UP000215595">
    <property type="component" value="Unassembled WGS sequence"/>
</dbReference>
<name>A0A258FK09_9CAUL</name>
<proteinExistence type="predicted"/>
<dbReference type="AlphaFoldDB" id="A0A258FK09"/>
<evidence type="ECO:0000313" key="3">
    <source>
        <dbReference type="EMBL" id="OYX32656.1"/>
    </source>
</evidence>
<feature type="domain" description="MobA/VirD2-like nuclease" evidence="2">
    <location>
        <begin position="104"/>
        <end position="201"/>
    </location>
</feature>
<evidence type="ECO:0000256" key="1">
    <source>
        <dbReference type="SAM" id="MobiDB-lite"/>
    </source>
</evidence>